<organism evidence="1 2">
    <name type="scientific">Actinacidiphila guanduensis</name>
    <dbReference type="NCBI Taxonomy" id="310781"/>
    <lineage>
        <taxon>Bacteria</taxon>
        <taxon>Bacillati</taxon>
        <taxon>Actinomycetota</taxon>
        <taxon>Actinomycetes</taxon>
        <taxon>Kitasatosporales</taxon>
        <taxon>Streptomycetaceae</taxon>
        <taxon>Actinacidiphila</taxon>
    </lineage>
</organism>
<dbReference type="PANTHER" id="PTHR32305:SF15">
    <property type="entry name" value="PROTEIN RHSA-RELATED"/>
    <property type="match status" value="1"/>
</dbReference>
<sequence length="199" mass="22783">MHLPLDTAVAPTALAYDEFGNPEPGTSTIRYGWLGGKQRSSETVTGATLMGARLYDPTTGRFLQTDPVPGGSANAYDYCTADPINCYDLNGQWGWHWHHWRHTARRATNFYCSWIDFCTHYSVSGALPHRIKPKKVNEGRLFKSREEAERQAREDARHGGRCFYRGPCRKADHVHVDWLNKAGEIVRTFHYRWLLKGDE</sequence>
<dbReference type="AlphaFoldDB" id="A0A1H0SQB4"/>
<evidence type="ECO:0000313" key="2">
    <source>
        <dbReference type="Proteomes" id="UP000199341"/>
    </source>
</evidence>
<reference evidence="1 2" key="1">
    <citation type="submission" date="2016-10" db="EMBL/GenBank/DDBJ databases">
        <authorList>
            <person name="de Groot N.N."/>
        </authorList>
    </citation>
    <scope>NUCLEOTIDE SEQUENCE [LARGE SCALE GENOMIC DNA]</scope>
    <source>
        <strain evidence="1 2">CGMCC 4.2022</strain>
    </source>
</reference>
<dbReference type="InterPro" id="IPR022385">
    <property type="entry name" value="Rhs_assc_core"/>
</dbReference>
<gene>
    <name evidence="1" type="ORF">SAMN05216259_1316</name>
</gene>
<dbReference type="RefSeq" id="WP_322987224.1">
    <property type="nucleotide sequence ID" value="NZ_FNIE01000031.1"/>
</dbReference>
<protein>
    <submittedName>
        <fullName evidence="1">RHS repeat-associated core domain-containing protein</fullName>
    </submittedName>
</protein>
<dbReference type="STRING" id="310781.SAMN05216259_1316"/>
<keyword evidence="2" id="KW-1185">Reference proteome</keyword>
<proteinExistence type="predicted"/>
<dbReference type="PANTHER" id="PTHR32305">
    <property type="match status" value="1"/>
</dbReference>
<dbReference type="Proteomes" id="UP000199341">
    <property type="component" value="Unassembled WGS sequence"/>
</dbReference>
<dbReference type="Gene3D" id="2.180.10.10">
    <property type="entry name" value="RHS repeat-associated core"/>
    <property type="match status" value="1"/>
</dbReference>
<evidence type="ECO:0000313" key="1">
    <source>
        <dbReference type="EMBL" id="SDP43914.1"/>
    </source>
</evidence>
<accession>A0A1H0SQB4</accession>
<dbReference type="InterPro" id="IPR050708">
    <property type="entry name" value="T6SS_VgrG/RHS"/>
</dbReference>
<name>A0A1H0SQB4_9ACTN</name>
<dbReference type="NCBIfam" id="TIGR03696">
    <property type="entry name" value="Rhs_assc_core"/>
    <property type="match status" value="1"/>
</dbReference>
<dbReference type="EMBL" id="FNIE01000031">
    <property type="protein sequence ID" value="SDP43914.1"/>
    <property type="molecule type" value="Genomic_DNA"/>
</dbReference>